<sequence>RRRLFYNLTVADNLRMGAYLVKDKQTYKKLREFVYEIFPRLRERRKQRAATLSGGEQQMLAIARALMANPKLLLLDEVSIGLAPRVKEKLFRAIKKISEEGTTTLLVGHEITLIMDTAEITHVLEDGKIKMRGTSEELKKEPRIRKVYLGI</sequence>
<dbReference type="AlphaFoldDB" id="X1J9H1"/>
<dbReference type="InterPro" id="IPR052156">
    <property type="entry name" value="BCAA_Transport_ATP-bd_LivF"/>
</dbReference>
<feature type="non-terminal residue" evidence="5">
    <location>
        <position position="1"/>
    </location>
</feature>
<keyword evidence="3" id="KW-0029">Amino-acid transport</keyword>
<dbReference type="SUPFAM" id="SSF52540">
    <property type="entry name" value="P-loop containing nucleoside triphosphate hydrolases"/>
    <property type="match status" value="1"/>
</dbReference>
<accession>X1J9H1</accession>
<dbReference type="Pfam" id="PF00005">
    <property type="entry name" value="ABC_tran"/>
    <property type="match status" value="1"/>
</dbReference>
<keyword evidence="2" id="KW-0813">Transport</keyword>
<feature type="domain" description="ABC transporter" evidence="4">
    <location>
        <begin position="3"/>
        <end position="77"/>
    </location>
</feature>
<dbReference type="GO" id="GO:0015807">
    <property type="term" value="P:L-amino acid transport"/>
    <property type="evidence" value="ECO:0007669"/>
    <property type="project" value="TreeGrafter"/>
</dbReference>
<dbReference type="Gene3D" id="3.40.50.300">
    <property type="entry name" value="P-loop containing nucleotide triphosphate hydrolases"/>
    <property type="match status" value="1"/>
</dbReference>
<dbReference type="PANTHER" id="PTHR43820:SF4">
    <property type="entry name" value="HIGH-AFFINITY BRANCHED-CHAIN AMINO ACID TRANSPORT ATP-BINDING PROTEIN LIVF"/>
    <property type="match status" value="1"/>
</dbReference>
<comment type="similarity">
    <text evidence="1">Belongs to the ABC transporter superfamily.</text>
</comment>
<evidence type="ECO:0000313" key="5">
    <source>
        <dbReference type="EMBL" id="GAH78150.1"/>
    </source>
</evidence>
<dbReference type="PANTHER" id="PTHR43820">
    <property type="entry name" value="HIGH-AFFINITY BRANCHED-CHAIN AMINO ACID TRANSPORT ATP-BINDING PROTEIN LIVF"/>
    <property type="match status" value="1"/>
</dbReference>
<dbReference type="InterPro" id="IPR027417">
    <property type="entry name" value="P-loop_NTPase"/>
</dbReference>
<dbReference type="GO" id="GO:0015658">
    <property type="term" value="F:branched-chain amino acid transmembrane transporter activity"/>
    <property type="evidence" value="ECO:0007669"/>
    <property type="project" value="TreeGrafter"/>
</dbReference>
<gene>
    <name evidence="5" type="ORF">S03H2_66106</name>
</gene>
<dbReference type="InterPro" id="IPR003439">
    <property type="entry name" value="ABC_transporter-like_ATP-bd"/>
</dbReference>
<organism evidence="5">
    <name type="scientific">marine sediment metagenome</name>
    <dbReference type="NCBI Taxonomy" id="412755"/>
    <lineage>
        <taxon>unclassified sequences</taxon>
        <taxon>metagenomes</taxon>
        <taxon>ecological metagenomes</taxon>
    </lineage>
</organism>
<protein>
    <recommendedName>
        <fullName evidence="4">ABC transporter domain-containing protein</fullName>
    </recommendedName>
</protein>
<name>X1J9H1_9ZZZZ</name>
<evidence type="ECO:0000256" key="2">
    <source>
        <dbReference type="ARBA" id="ARBA00022448"/>
    </source>
</evidence>
<dbReference type="GO" id="GO:0005524">
    <property type="term" value="F:ATP binding"/>
    <property type="evidence" value="ECO:0007669"/>
    <property type="project" value="InterPro"/>
</dbReference>
<evidence type="ECO:0000259" key="4">
    <source>
        <dbReference type="Pfam" id="PF00005"/>
    </source>
</evidence>
<evidence type="ECO:0000256" key="3">
    <source>
        <dbReference type="ARBA" id="ARBA00022970"/>
    </source>
</evidence>
<reference evidence="5" key="1">
    <citation type="journal article" date="2014" name="Front. Microbiol.">
        <title>High frequency of phylogenetically diverse reductive dehalogenase-homologous genes in deep subseafloor sedimentary metagenomes.</title>
        <authorList>
            <person name="Kawai M."/>
            <person name="Futagami T."/>
            <person name="Toyoda A."/>
            <person name="Takaki Y."/>
            <person name="Nishi S."/>
            <person name="Hori S."/>
            <person name="Arai W."/>
            <person name="Tsubouchi T."/>
            <person name="Morono Y."/>
            <person name="Uchiyama I."/>
            <person name="Ito T."/>
            <person name="Fujiyama A."/>
            <person name="Inagaki F."/>
            <person name="Takami H."/>
        </authorList>
    </citation>
    <scope>NUCLEOTIDE SEQUENCE</scope>
    <source>
        <strain evidence="5">Expedition CK06-06</strain>
    </source>
</reference>
<dbReference type="EMBL" id="BARU01043131">
    <property type="protein sequence ID" value="GAH78150.1"/>
    <property type="molecule type" value="Genomic_DNA"/>
</dbReference>
<proteinExistence type="inferred from homology"/>
<dbReference type="GO" id="GO:0016887">
    <property type="term" value="F:ATP hydrolysis activity"/>
    <property type="evidence" value="ECO:0007669"/>
    <property type="project" value="InterPro"/>
</dbReference>
<evidence type="ECO:0000256" key="1">
    <source>
        <dbReference type="ARBA" id="ARBA00005417"/>
    </source>
</evidence>
<comment type="caution">
    <text evidence="5">The sequence shown here is derived from an EMBL/GenBank/DDBJ whole genome shotgun (WGS) entry which is preliminary data.</text>
</comment>